<gene>
    <name evidence="2" type="ORF">B1H19_31030</name>
</gene>
<evidence type="ECO:0000313" key="3">
    <source>
        <dbReference type="Proteomes" id="UP000192726"/>
    </source>
</evidence>
<feature type="region of interest" description="Disordered" evidence="1">
    <location>
        <begin position="420"/>
        <end position="503"/>
    </location>
</feature>
<accession>A0A1V0TYP9</accession>
<name>A0A1V0TYP9_9ACTN</name>
<feature type="region of interest" description="Disordered" evidence="1">
    <location>
        <begin position="19"/>
        <end position="45"/>
    </location>
</feature>
<keyword evidence="3" id="KW-1185">Reference proteome</keyword>
<dbReference type="EMBL" id="CP020569">
    <property type="protein sequence ID" value="ARF58033.1"/>
    <property type="molecule type" value="Genomic_DNA"/>
</dbReference>
<dbReference type="Proteomes" id="UP000192726">
    <property type="component" value="Chromosome"/>
</dbReference>
<dbReference type="InterPro" id="IPR025855">
    <property type="entry name" value="Replic_Relax"/>
</dbReference>
<evidence type="ECO:0000256" key="1">
    <source>
        <dbReference type="SAM" id="MobiDB-lite"/>
    </source>
</evidence>
<reference evidence="2 3" key="1">
    <citation type="submission" date="2017-04" db="EMBL/GenBank/DDBJ databases">
        <title>Complete Genome Sequence of Streptomyces gilvosporeus F607, a Capable Producer of Natamycin.</title>
        <authorList>
            <person name="Zong G."/>
            <person name="Zhong C."/>
            <person name="Fu J."/>
            <person name="Qin R."/>
            <person name="Cao G."/>
        </authorList>
    </citation>
    <scope>NUCLEOTIDE SEQUENCE [LARGE SCALE GENOMIC DNA]</scope>
    <source>
        <strain evidence="2 3">F607</strain>
    </source>
</reference>
<protein>
    <recommendedName>
        <fullName evidence="4">Protein involved in plasmid replication-relaxation</fullName>
    </recommendedName>
</protein>
<feature type="region of interest" description="Disordered" evidence="1">
    <location>
        <begin position="167"/>
        <end position="205"/>
    </location>
</feature>
<proteinExistence type="predicted"/>
<evidence type="ECO:0008006" key="4">
    <source>
        <dbReference type="Google" id="ProtNLM"/>
    </source>
</evidence>
<dbReference type="Pfam" id="PF13814">
    <property type="entry name" value="Replic_Relax"/>
    <property type="match status" value="1"/>
</dbReference>
<feature type="compositionally biased region" description="Low complexity" evidence="1">
    <location>
        <begin position="194"/>
        <end position="205"/>
    </location>
</feature>
<dbReference type="AlphaFoldDB" id="A0A1V0TYP9"/>
<dbReference type="KEGG" id="sgv:B1H19_31030"/>
<evidence type="ECO:0000313" key="2">
    <source>
        <dbReference type="EMBL" id="ARF58033.1"/>
    </source>
</evidence>
<organism evidence="2 3">
    <name type="scientific">Streptomyces gilvosporeus</name>
    <dbReference type="NCBI Taxonomy" id="553510"/>
    <lineage>
        <taxon>Bacteria</taxon>
        <taxon>Bacillati</taxon>
        <taxon>Actinomycetota</taxon>
        <taxon>Actinomycetes</taxon>
        <taxon>Kitasatosporales</taxon>
        <taxon>Streptomycetaceae</taxon>
        <taxon>Streptomyces</taxon>
    </lineage>
</organism>
<feature type="compositionally biased region" description="Basic and acidic residues" evidence="1">
    <location>
        <begin position="420"/>
        <end position="473"/>
    </location>
</feature>
<sequence>MCWGWAWVGGVGFRGALGPRGRERTSRAAGAGGSGMGGTTRRPYGSTAKTRQMVLAALGVVKVATAEQIRQLMCPGTASAQTVRNGCLDLAREGLVESLGSASRINANGNQVTEKLWNLTGPGLEAAATLLDRPTKEMGGTARGAARAGAKHAVKVTDTIAAFLQTSPEPTRPVLRKRSQAATTAPASVPSHDATPAAPAPQQRPVGMGRIASWATEVVLPVAGTQTTPAKGSLRADAVLTAPEHRLPVLFVEVDNGTENPVTLSYKVSRYRDFFRRTVKHPSASPGWQDDARVPLWQLMFDPLKAKPRSRGYWRQDHPPLAIVFTKKVGATAMNNRIDHVVRLTRLHWEGHYRSGHSYSPSEDDSFTDYQDTVPLLLTTLDRLQQHGPLGAVWWRAGHGAWETLADALANPDGKAAYEHREAVRREEERQQREREQREYEEQWEREEREAKARRDRQRAQRAAEEEARKSAVEPDPTCQQCGGPLKKANTATDDPQEDLAPPPDGLRCAACRIQLAEPTTRIGRFIRRVIDRPSSDSGRWYV</sequence>